<accession>A0A1X7VI51</accession>
<keyword evidence="7" id="KW-0378">Hydrolase</keyword>
<dbReference type="Pfam" id="PF00246">
    <property type="entry name" value="Peptidase_M14"/>
    <property type="match status" value="1"/>
</dbReference>
<dbReference type="Proteomes" id="UP000007879">
    <property type="component" value="Unassembled WGS sequence"/>
</dbReference>
<dbReference type="FunFam" id="3.40.630.10:FF:000084">
    <property type="entry name" value="Carboxypeptidase B2"/>
    <property type="match status" value="1"/>
</dbReference>
<evidence type="ECO:0000313" key="14">
    <source>
        <dbReference type="Proteomes" id="UP000007879"/>
    </source>
</evidence>
<dbReference type="SUPFAM" id="SSF53187">
    <property type="entry name" value="Zn-dependent exopeptidases"/>
    <property type="match status" value="1"/>
</dbReference>
<evidence type="ECO:0000256" key="1">
    <source>
        <dbReference type="ARBA" id="ARBA00001947"/>
    </source>
</evidence>
<evidence type="ECO:0000256" key="11">
    <source>
        <dbReference type="SAM" id="SignalP"/>
    </source>
</evidence>
<dbReference type="GO" id="GO:0006508">
    <property type="term" value="P:proteolysis"/>
    <property type="evidence" value="ECO:0007669"/>
    <property type="project" value="UniProtKB-KW"/>
</dbReference>
<reference evidence="14" key="1">
    <citation type="journal article" date="2010" name="Nature">
        <title>The Amphimedon queenslandica genome and the evolution of animal complexity.</title>
        <authorList>
            <person name="Srivastava M."/>
            <person name="Simakov O."/>
            <person name="Chapman J."/>
            <person name="Fahey B."/>
            <person name="Gauthier M.E."/>
            <person name="Mitros T."/>
            <person name="Richards G.S."/>
            <person name="Conaco C."/>
            <person name="Dacre M."/>
            <person name="Hellsten U."/>
            <person name="Larroux C."/>
            <person name="Putnam N.H."/>
            <person name="Stanke M."/>
            <person name="Adamska M."/>
            <person name="Darling A."/>
            <person name="Degnan S.M."/>
            <person name="Oakley T.H."/>
            <person name="Plachetzki D.C."/>
            <person name="Zhai Y."/>
            <person name="Adamski M."/>
            <person name="Calcino A."/>
            <person name="Cummins S.F."/>
            <person name="Goodstein D.M."/>
            <person name="Harris C."/>
            <person name="Jackson D.J."/>
            <person name="Leys S.P."/>
            <person name="Shu S."/>
            <person name="Woodcroft B.J."/>
            <person name="Vervoort M."/>
            <person name="Kosik K.S."/>
            <person name="Manning G."/>
            <person name="Degnan B.M."/>
            <person name="Rokhsar D.S."/>
        </authorList>
    </citation>
    <scope>NUCLEOTIDE SEQUENCE [LARGE SCALE GENOMIC DNA]</scope>
</reference>
<evidence type="ECO:0000256" key="5">
    <source>
        <dbReference type="ARBA" id="ARBA00022723"/>
    </source>
</evidence>
<dbReference type="STRING" id="400682.A0A1X7VI51"/>
<comment type="cofactor">
    <cofactor evidence="1">
        <name>Zn(2+)</name>
        <dbReference type="ChEBI" id="CHEBI:29105"/>
    </cofactor>
</comment>
<dbReference type="AlphaFoldDB" id="A0A1X7VI51"/>
<keyword evidence="14" id="KW-1185">Reference proteome</keyword>
<dbReference type="SMART" id="SM00631">
    <property type="entry name" value="Zn_pept"/>
    <property type="match status" value="1"/>
</dbReference>
<dbReference type="GO" id="GO:0004181">
    <property type="term" value="F:metallocarboxypeptidase activity"/>
    <property type="evidence" value="ECO:0007669"/>
    <property type="project" value="InterPro"/>
</dbReference>
<dbReference type="eggNOG" id="KOG2650">
    <property type="taxonomic scope" value="Eukaryota"/>
</dbReference>
<keyword evidence="5" id="KW-0479">Metal-binding</keyword>
<dbReference type="OrthoDB" id="3626597at2759"/>
<dbReference type="FunCoup" id="A0A1X7VI51">
    <property type="interactions" value="9"/>
</dbReference>
<dbReference type="CDD" id="cd03860">
    <property type="entry name" value="M14_CP_A-B_like"/>
    <property type="match status" value="1"/>
</dbReference>
<evidence type="ECO:0000256" key="8">
    <source>
        <dbReference type="ARBA" id="ARBA00022833"/>
    </source>
</evidence>
<evidence type="ECO:0000256" key="2">
    <source>
        <dbReference type="ARBA" id="ARBA00005988"/>
    </source>
</evidence>
<evidence type="ECO:0000256" key="6">
    <source>
        <dbReference type="ARBA" id="ARBA00022729"/>
    </source>
</evidence>
<evidence type="ECO:0000259" key="12">
    <source>
        <dbReference type="PROSITE" id="PS52035"/>
    </source>
</evidence>
<dbReference type="GO" id="GO:0008270">
    <property type="term" value="F:zinc ion binding"/>
    <property type="evidence" value="ECO:0007669"/>
    <property type="project" value="InterPro"/>
</dbReference>
<dbReference type="EnsemblMetazoa" id="Aqu2.1.40021_001">
    <property type="protein sequence ID" value="Aqu2.1.40021_001"/>
    <property type="gene ID" value="Aqu2.1.40021"/>
</dbReference>
<comment type="similarity">
    <text evidence="2 10">Belongs to the peptidase M14 family.</text>
</comment>
<dbReference type="PROSITE" id="PS52035">
    <property type="entry name" value="PEPTIDASE_M14"/>
    <property type="match status" value="1"/>
</dbReference>
<reference evidence="13" key="2">
    <citation type="submission" date="2017-05" db="UniProtKB">
        <authorList>
            <consortium name="EnsemblMetazoa"/>
        </authorList>
    </citation>
    <scope>IDENTIFICATION</scope>
</reference>
<evidence type="ECO:0000256" key="9">
    <source>
        <dbReference type="ARBA" id="ARBA00023049"/>
    </source>
</evidence>
<dbReference type="EnsemblMetazoa" id="XM_003384012.3">
    <property type="protein sequence ID" value="XP_003384060.1"/>
    <property type="gene ID" value="LOC100637070"/>
</dbReference>
<protein>
    <recommendedName>
        <fullName evidence="12">Peptidase M14 domain-containing protein</fullName>
    </recommendedName>
</protein>
<dbReference type="InterPro" id="IPR000834">
    <property type="entry name" value="Peptidase_M14"/>
</dbReference>
<feature type="signal peptide" evidence="11">
    <location>
        <begin position="1"/>
        <end position="21"/>
    </location>
</feature>
<dbReference type="PRINTS" id="PR00765">
    <property type="entry name" value="CRBOXYPTASEA"/>
</dbReference>
<dbReference type="PANTHER" id="PTHR11705">
    <property type="entry name" value="PROTEASE FAMILY M14 CARBOXYPEPTIDASE A,B"/>
    <property type="match status" value="1"/>
</dbReference>
<dbReference type="PANTHER" id="PTHR11705:SF143">
    <property type="entry name" value="SLL0236 PROTEIN"/>
    <property type="match status" value="1"/>
</dbReference>
<evidence type="ECO:0000256" key="4">
    <source>
        <dbReference type="ARBA" id="ARBA00022670"/>
    </source>
</evidence>
<feature type="active site" description="Proton donor/acceptor" evidence="10">
    <location>
        <position position="400"/>
    </location>
</feature>
<feature type="domain" description="Peptidase M14" evidence="12">
    <location>
        <begin position="136"/>
        <end position="434"/>
    </location>
</feature>
<dbReference type="Gene3D" id="3.40.630.10">
    <property type="entry name" value="Zn peptidases"/>
    <property type="match status" value="1"/>
</dbReference>
<dbReference type="GO" id="GO:0005615">
    <property type="term" value="C:extracellular space"/>
    <property type="evidence" value="ECO:0007669"/>
    <property type="project" value="TreeGrafter"/>
</dbReference>
<keyword evidence="3" id="KW-0121">Carboxypeptidase</keyword>
<feature type="chain" id="PRO_5010853863" description="Peptidase M14 domain-containing protein" evidence="11">
    <location>
        <begin position="22"/>
        <end position="455"/>
    </location>
</feature>
<keyword evidence="4" id="KW-0645">Protease</keyword>
<keyword evidence="6 11" id="KW-0732">Signal</keyword>
<organism evidence="13">
    <name type="scientific">Amphimedon queenslandica</name>
    <name type="common">Sponge</name>
    <dbReference type="NCBI Taxonomy" id="400682"/>
    <lineage>
        <taxon>Eukaryota</taxon>
        <taxon>Metazoa</taxon>
        <taxon>Porifera</taxon>
        <taxon>Demospongiae</taxon>
        <taxon>Heteroscleromorpha</taxon>
        <taxon>Haplosclerida</taxon>
        <taxon>Niphatidae</taxon>
        <taxon>Amphimedon</taxon>
    </lineage>
</organism>
<name>A0A1X7VI51_AMPQE</name>
<dbReference type="KEGG" id="aqu:100637070"/>
<evidence type="ECO:0000256" key="7">
    <source>
        <dbReference type="ARBA" id="ARBA00022801"/>
    </source>
</evidence>
<evidence type="ECO:0000256" key="10">
    <source>
        <dbReference type="PROSITE-ProRule" id="PRU01379"/>
    </source>
</evidence>
<dbReference type="InParanoid" id="A0A1X7VI51"/>
<keyword evidence="9" id="KW-0482">Metalloprotease</keyword>
<proteinExistence type="inferred from homology"/>
<evidence type="ECO:0000256" key="3">
    <source>
        <dbReference type="ARBA" id="ARBA00022645"/>
    </source>
</evidence>
<gene>
    <name evidence="13" type="primary">100637070</name>
</gene>
<sequence length="455" mass="51873">MKRSPLVIAFVFIVLAASVRASYYSRKTSYSRDVVLRCNKDNKAVEKVMELASVDVWGVHSDGLDIKMSRNIARIVLQYLPESCFVLVSNVENHVKEAEEYSFSTEQKMKAWRINNGLDVVLQDIDDVSSTDWHTAYHNYESIIEWYKHLAKSHPSLARYTTIGKTAENRDMIAVHITASKNPGRNKMYMQCLIHAREWISGSVCMYQAHMLVQGYGNDREITDLLNDMEFLIVPIVNPDGYHYTWSHSRLWRKNRAVNSNSECRGVDLNRNFDAGWGQGGRTSVNECGETYHGKKAASELEVQHIKKYFKKNVPIVAAIDFHSYGQLILRPYGYAKRSAQDESTFAKMGNEMARQMTAAYISQRSIDLYPACGIASDWFYSNEVISANKGKRPASFTIELRDKGPYGFLLPKDQIMPTVKEVKNAVIYLAKSVRDAPLENKESSDSDDYNIIMN</sequence>
<evidence type="ECO:0000313" key="13">
    <source>
        <dbReference type="EnsemblMetazoa" id="Aqu2.1.40021_001"/>
    </source>
</evidence>
<keyword evidence="8" id="KW-0862">Zinc</keyword>